<feature type="domain" description="Imelysin-like" evidence="4">
    <location>
        <begin position="52"/>
        <end position="339"/>
    </location>
</feature>
<keyword evidence="6" id="KW-1185">Reference proteome</keyword>
<protein>
    <submittedName>
        <fullName evidence="5">Peptidase M75</fullName>
    </submittedName>
</protein>
<feature type="chain" id="PRO_5035148021" evidence="3">
    <location>
        <begin position="33"/>
        <end position="372"/>
    </location>
</feature>
<evidence type="ECO:0000259" key="4">
    <source>
        <dbReference type="Pfam" id="PF09375"/>
    </source>
</evidence>
<dbReference type="CDD" id="cd14659">
    <property type="entry name" value="Imelysin-like_IPPA"/>
    <property type="match status" value="1"/>
</dbReference>
<reference evidence="5" key="2">
    <citation type="submission" date="2020-09" db="EMBL/GenBank/DDBJ databases">
        <authorList>
            <person name="Sun Q."/>
            <person name="Kim S."/>
        </authorList>
    </citation>
    <scope>NUCLEOTIDE SEQUENCE</scope>
    <source>
        <strain evidence="5">KCTC 42249</strain>
    </source>
</reference>
<sequence length="372" mass="40011">MRWCASWNRCKPLRTSLITLFAILIFAMPARAAIDEAKARSIITAAISDFVRPVYADFAQSTQVLAEGLKALCATPSQATLDVARKRFTGTVAAWSQAEIIRFGPITAENRQDRILFWPDRRGIGLKQVQAILSSKDETATDPATLAGKSVASQGLGALEFVLFGTDAETLASPDGAFRCRYAAAIAANLDGMADDLSAAWQDTDDISWLWSRFGSQNDRYRNAEEALGELVDVVVHGLEQVRDVRLNGFLGAKPDGDKPKSAIYWRSGQTVSSLSGNLAAMHKLMQASGVGALVSGEGEWIPDAIDYEFANAEAVTAPERDEPIDQLLGDPAHRASLEFLRIATSSLSGLVGQRLTGDIGLTVGFSSLDGD</sequence>
<dbReference type="InterPro" id="IPR038352">
    <property type="entry name" value="Imelysin_sf"/>
</dbReference>
<dbReference type="GO" id="GO:0030313">
    <property type="term" value="C:cell envelope"/>
    <property type="evidence" value="ECO:0007669"/>
    <property type="project" value="UniProtKB-SubCell"/>
</dbReference>
<dbReference type="RefSeq" id="WP_189504012.1">
    <property type="nucleotide sequence ID" value="NZ_BMZQ01000002.1"/>
</dbReference>
<dbReference type="AlphaFoldDB" id="A0A8J3DQ08"/>
<gene>
    <name evidence="5" type="ORF">GCM10016234_23290</name>
</gene>
<evidence type="ECO:0000256" key="1">
    <source>
        <dbReference type="ARBA" id="ARBA00004196"/>
    </source>
</evidence>
<proteinExistence type="predicted"/>
<evidence type="ECO:0000256" key="3">
    <source>
        <dbReference type="SAM" id="SignalP"/>
    </source>
</evidence>
<feature type="signal peptide" evidence="3">
    <location>
        <begin position="1"/>
        <end position="32"/>
    </location>
</feature>
<name>A0A8J3DQ08_9HYPH</name>
<organism evidence="5 6">
    <name type="scientific">Tianweitania populi</name>
    <dbReference type="NCBI Taxonomy" id="1607949"/>
    <lineage>
        <taxon>Bacteria</taxon>
        <taxon>Pseudomonadati</taxon>
        <taxon>Pseudomonadota</taxon>
        <taxon>Alphaproteobacteria</taxon>
        <taxon>Hyphomicrobiales</taxon>
        <taxon>Phyllobacteriaceae</taxon>
        <taxon>Tianweitania</taxon>
    </lineage>
</organism>
<comment type="caution">
    <text evidence="5">The sequence shown here is derived from an EMBL/GenBank/DDBJ whole genome shotgun (WGS) entry which is preliminary data.</text>
</comment>
<dbReference type="InterPro" id="IPR034984">
    <property type="entry name" value="Imelysin-like_IPPA"/>
</dbReference>
<dbReference type="Proteomes" id="UP000630142">
    <property type="component" value="Unassembled WGS sequence"/>
</dbReference>
<keyword evidence="2 3" id="KW-0732">Signal</keyword>
<evidence type="ECO:0000313" key="5">
    <source>
        <dbReference type="EMBL" id="GHD15855.1"/>
    </source>
</evidence>
<dbReference type="InterPro" id="IPR018976">
    <property type="entry name" value="Imelysin-like"/>
</dbReference>
<evidence type="ECO:0000256" key="2">
    <source>
        <dbReference type="ARBA" id="ARBA00022729"/>
    </source>
</evidence>
<accession>A0A8J3DQ08</accession>
<comment type="subcellular location">
    <subcellularLocation>
        <location evidence="1">Cell envelope</location>
    </subcellularLocation>
</comment>
<evidence type="ECO:0000313" key="6">
    <source>
        <dbReference type="Proteomes" id="UP000630142"/>
    </source>
</evidence>
<dbReference type="EMBL" id="BMZQ01000002">
    <property type="protein sequence ID" value="GHD15855.1"/>
    <property type="molecule type" value="Genomic_DNA"/>
</dbReference>
<dbReference type="Gene3D" id="1.20.1420.20">
    <property type="entry name" value="M75 peptidase, HXXE motif"/>
    <property type="match status" value="1"/>
</dbReference>
<dbReference type="Pfam" id="PF09375">
    <property type="entry name" value="Peptidase_M75"/>
    <property type="match status" value="1"/>
</dbReference>
<reference evidence="5" key="1">
    <citation type="journal article" date="2014" name="Int. J. Syst. Evol. Microbiol.">
        <title>Complete genome sequence of Corynebacterium casei LMG S-19264T (=DSM 44701T), isolated from a smear-ripened cheese.</title>
        <authorList>
            <consortium name="US DOE Joint Genome Institute (JGI-PGF)"/>
            <person name="Walter F."/>
            <person name="Albersmeier A."/>
            <person name="Kalinowski J."/>
            <person name="Ruckert C."/>
        </authorList>
    </citation>
    <scope>NUCLEOTIDE SEQUENCE</scope>
    <source>
        <strain evidence="5">KCTC 42249</strain>
    </source>
</reference>